<reference evidence="3" key="1">
    <citation type="submission" date="2011-05" db="EMBL/GenBank/DDBJ databases">
        <authorList>
            <person name="Richards S.R."/>
            <person name="Qu J."/>
            <person name="Jiang H."/>
            <person name="Jhangiani S.N."/>
            <person name="Agravi P."/>
            <person name="Goodspeed R."/>
            <person name="Gross S."/>
            <person name="Mandapat C."/>
            <person name="Jackson L."/>
            <person name="Mathew T."/>
            <person name="Pu L."/>
            <person name="Thornton R."/>
            <person name="Saada N."/>
            <person name="Wilczek-Boney K.B."/>
            <person name="Lee S."/>
            <person name="Kovar C."/>
            <person name="Wu Y."/>
            <person name="Scherer S.E."/>
            <person name="Worley K.C."/>
            <person name="Muzny D.M."/>
            <person name="Gibbs R."/>
        </authorList>
    </citation>
    <scope>NUCLEOTIDE SEQUENCE</scope>
    <source>
        <strain evidence="3">Brora</strain>
    </source>
</reference>
<proteinExistence type="predicted"/>
<dbReference type="EMBL" id="AFFK01014860">
    <property type="status" value="NOT_ANNOTATED_CDS"/>
    <property type="molecule type" value="Genomic_DNA"/>
</dbReference>
<dbReference type="AlphaFoldDB" id="T1JLI0"/>
<keyword evidence="1" id="KW-1133">Transmembrane helix</keyword>
<name>T1JLI0_STRMM</name>
<dbReference type="EnsemblMetazoa" id="SMAR014710-RA">
    <property type="protein sequence ID" value="SMAR014710-PA"/>
    <property type="gene ID" value="SMAR014710"/>
</dbReference>
<organism evidence="2 3">
    <name type="scientific">Strigamia maritima</name>
    <name type="common">European centipede</name>
    <name type="synonym">Geophilus maritimus</name>
    <dbReference type="NCBI Taxonomy" id="126957"/>
    <lineage>
        <taxon>Eukaryota</taxon>
        <taxon>Metazoa</taxon>
        <taxon>Ecdysozoa</taxon>
        <taxon>Arthropoda</taxon>
        <taxon>Myriapoda</taxon>
        <taxon>Chilopoda</taxon>
        <taxon>Pleurostigmophora</taxon>
        <taxon>Geophilomorpha</taxon>
        <taxon>Linotaeniidae</taxon>
        <taxon>Strigamia</taxon>
    </lineage>
</organism>
<feature type="transmembrane region" description="Helical" evidence="1">
    <location>
        <begin position="136"/>
        <end position="160"/>
    </location>
</feature>
<protein>
    <submittedName>
        <fullName evidence="2">Uncharacterized protein</fullName>
    </submittedName>
</protein>
<sequence length="207" mass="24463">MIADPRNEGRGFHFLVKKWDNDVFRHLWLILGSFEIKFNFEKSIENDPSELKENSSAGGTFVFLLFLKENLNIQSALKELYSYRDSSFQLMCIRHVLVSWVVGLKCPDDVAYFIVFSQLDILFKYSYQNIIDELQLLYSSIITLLLSYLVFNVLTAQLLMRIMQKLSCVKNINPGLQDWKDEKKNLYRLIWQEMWKGQLTEVDILRI</sequence>
<keyword evidence="1" id="KW-0472">Membrane</keyword>
<dbReference type="HOGENOM" id="CLU_1327843_0_0_1"/>
<evidence type="ECO:0000313" key="2">
    <source>
        <dbReference type="EnsemblMetazoa" id="SMAR014710-PA"/>
    </source>
</evidence>
<reference evidence="2" key="2">
    <citation type="submission" date="2015-02" db="UniProtKB">
        <authorList>
            <consortium name="EnsemblMetazoa"/>
        </authorList>
    </citation>
    <scope>IDENTIFICATION</scope>
</reference>
<evidence type="ECO:0000256" key="1">
    <source>
        <dbReference type="SAM" id="Phobius"/>
    </source>
</evidence>
<dbReference type="Proteomes" id="UP000014500">
    <property type="component" value="Unassembled WGS sequence"/>
</dbReference>
<accession>T1JLI0</accession>
<evidence type="ECO:0000313" key="3">
    <source>
        <dbReference type="Proteomes" id="UP000014500"/>
    </source>
</evidence>
<keyword evidence="1" id="KW-0812">Transmembrane</keyword>
<keyword evidence="3" id="KW-1185">Reference proteome</keyword>